<dbReference type="SUPFAM" id="SSF56672">
    <property type="entry name" value="DNA/RNA polymerases"/>
    <property type="match status" value="1"/>
</dbReference>
<dbReference type="Proteomes" id="UP001066276">
    <property type="component" value="Chromosome 6"/>
</dbReference>
<dbReference type="Gene3D" id="3.30.70.270">
    <property type="match status" value="1"/>
</dbReference>
<protein>
    <submittedName>
        <fullName evidence="1">Uncharacterized protein</fullName>
    </submittedName>
</protein>
<comment type="caution">
    <text evidence="1">The sequence shown here is derived from an EMBL/GenBank/DDBJ whole genome shotgun (WGS) entry which is preliminary data.</text>
</comment>
<evidence type="ECO:0000313" key="2">
    <source>
        <dbReference type="Proteomes" id="UP001066276"/>
    </source>
</evidence>
<organism evidence="1 2">
    <name type="scientific">Pleurodeles waltl</name>
    <name type="common">Iberian ribbed newt</name>
    <dbReference type="NCBI Taxonomy" id="8319"/>
    <lineage>
        <taxon>Eukaryota</taxon>
        <taxon>Metazoa</taxon>
        <taxon>Chordata</taxon>
        <taxon>Craniata</taxon>
        <taxon>Vertebrata</taxon>
        <taxon>Euteleostomi</taxon>
        <taxon>Amphibia</taxon>
        <taxon>Batrachia</taxon>
        <taxon>Caudata</taxon>
        <taxon>Salamandroidea</taxon>
        <taxon>Salamandridae</taxon>
        <taxon>Pleurodelinae</taxon>
        <taxon>Pleurodeles</taxon>
    </lineage>
</organism>
<proteinExistence type="predicted"/>
<dbReference type="InterPro" id="IPR043128">
    <property type="entry name" value="Rev_trsase/Diguanyl_cyclase"/>
</dbReference>
<dbReference type="InterPro" id="IPR043502">
    <property type="entry name" value="DNA/RNA_pol_sf"/>
</dbReference>
<dbReference type="EMBL" id="JANPWB010000010">
    <property type="protein sequence ID" value="KAJ1138754.1"/>
    <property type="molecule type" value="Genomic_DNA"/>
</dbReference>
<evidence type="ECO:0000313" key="1">
    <source>
        <dbReference type="EMBL" id="KAJ1138754.1"/>
    </source>
</evidence>
<reference evidence="1" key="1">
    <citation type="journal article" date="2022" name="bioRxiv">
        <title>Sequencing and chromosome-scale assembly of the giantPleurodeles waltlgenome.</title>
        <authorList>
            <person name="Brown T."/>
            <person name="Elewa A."/>
            <person name="Iarovenko S."/>
            <person name="Subramanian E."/>
            <person name="Araus A.J."/>
            <person name="Petzold A."/>
            <person name="Susuki M."/>
            <person name="Suzuki K.-i.T."/>
            <person name="Hayashi T."/>
            <person name="Toyoda A."/>
            <person name="Oliveira C."/>
            <person name="Osipova E."/>
            <person name="Leigh N.D."/>
            <person name="Simon A."/>
            <person name="Yun M.H."/>
        </authorList>
    </citation>
    <scope>NUCLEOTIDE SEQUENCE</scope>
    <source>
        <strain evidence="1">20211129_DDA</strain>
        <tissue evidence="1">Liver</tissue>
    </source>
</reference>
<accession>A0AAV7QI41</accession>
<name>A0AAV7QI41_PLEWA</name>
<gene>
    <name evidence="1" type="ORF">NDU88_005135</name>
</gene>
<dbReference type="AlphaFoldDB" id="A0AAV7QI41"/>
<keyword evidence="2" id="KW-1185">Reference proteome</keyword>
<sequence>MPLRKRVILKNKKWALALLDSAAEVTIVRWSLLEVKATDDFLQVETVDMQVSMPDRVYKVTLHLEEDIERIIDTIFWDRVVYKNIPGLFAARVTATLHEIDPEALSYVNDIYLTDDELLQHLRRVARIVAGFAEFGYKVNKKK</sequence>